<name>A0A563DS10_9MICO</name>
<protein>
    <recommendedName>
        <fullName evidence="3">Guanylate cyclase domain-containing protein</fullName>
    </recommendedName>
</protein>
<evidence type="ECO:0000256" key="1">
    <source>
        <dbReference type="ARBA" id="ARBA00022741"/>
    </source>
</evidence>
<dbReference type="EMBL" id="VCQV01000050">
    <property type="protein sequence ID" value="TWP33015.1"/>
    <property type="molecule type" value="Genomic_DNA"/>
</dbReference>
<gene>
    <name evidence="4" type="ORF">FGL98_22515</name>
</gene>
<evidence type="ECO:0000256" key="2">
    <source>
        <dbReference type="ARBA" id="ARBA00022840"/>
    </source>
</evidence>
<dbReference type="GO" id="GO:0005524">
    <property type="term" value="F:ATP binding"/>
    <property type="evidence" value="ECO:0007669"/>
    <property type="project" value="UniProtKB-KW"/>
</dbReference>
<dbReference type="AlphaFoldDB" id="A0A563DS10"/>
<keyword evidence="2" id="KW-0067">ATP-binding</keyword>
<dbReference type="InterPro" id="IPR041664">
    <property type="entry name" value="AAA_16"/>
</dbReference>
<dbReference type="GO" id="GO:0009190">
    <property type="term" value="P:cyclic nucleotide biosynthetic process"/>
    <property type="evidence" value="ECO:0007669"/>
    <property type="project" value="InterPro"/>
</dbReference>
<dbReference type="CDD" id="cd07302">
    <property type="entry name" value="CHD"/>
    <property type="match status" value="1"/>
</dbReference>
<dbReference type="SUPFAM" id="SSF52540">
    <property type="entry name" value="P-loop containing nucleoside triphosphate hydrolases"/>
    <property type="match status" value="1"/>
</dbReference>
<proteinExistence type="predicted"/>
<dbReference type="GO" id="GO:0005737">
    <property type="term" value="C:cytoplasm"/>
    <property type="evidence" value="ECO:0007669"/>
    <property type="project" value="TreeGrafter"/>
</dbReference>
<dbReference type="InterPro" id="IPR011990">
    <property type="entry name" value="TPR-like_helical_dom_sf"/>
</dbReference>
<feature type="domain" description="Guanylate cyclase" evidence="3">
    <location>
        <begin position="78"/>
        <end position="204"/>
    </location>
</feature>
<dbReference type="GO" id="GO:0004016">
    <property type="term" value="F:adenylate cyclase activity"/>
    <property type="evidence" value="ECO:0007669"/>
    <property type="project" value="UniProtKB-ARBA"/>
</dbReference>
<dbReference type="Pfam" id="PF00211">
    <property type="entry name" value="Guanylate_cyc"/>
    <property type="match status" value="1"/>
</dbReference>
<accession>A0A563DS10</accession>
<dbReference type="SUPFAM" id="SSF55073">
    <property type="entry name" value="Nucleotide cyclase"/>
    <property type="match status" value="1"/>
</dbReference>
<dbReference type="InterPro" id="IPR001054">
    <property type="entry name" value="A/G_cyclase"/>
</dbReference>
<dbReference type="SUPFAM" id="SSF48452">
    <property type="entry name" value="TPR-like"/>
    <property type="match status" value="2"/>
</dbReference>
<evidence type="ECO:0000259" key="3">
    <source>
        <dbReference type="PROSITE" id="PS50125"/>
    </source>
</evidence>
<dbReference type="Gene3D" id="3.30.70.1230">
    <property type="entry name" value="Nucleotide cyclase"/>
    <property type="match status" value="1"/>
</dbReference>
<dbReference type="OrthoDB" id="5476461at2"/>
<dbReference type="InterPro" id="IPR027417">
    <property type="entry name" value="P-loop_NTPase"/>
</dbReference>
<dbReference type="PANTHER" id="PTHR16305:SF28">
    <property type="entry name" value="GUANYLATE CYCLASE DOMAIN-CONTAINING PROTEIN"/>
    <property type="match status" value="1"/>
</dbReference>
<dbReference type="PANTHER" id="PTHR16305">
    <property type="entry name" value="TESTICULAR SOLUBLE ADENYLYL CYCLASE"/>
    <property type="match status" value="1"/>
</dbReference>
<dbReference type="InterPro" id="IPR029787">
    <property type="entry name" value="Nucleotide_cyclase"/>
</dbReference>
<dbReference type="Pfam" id="PF13191">
    <property type="entry name" value="AAA_16"/>
    <property type="match status" value="1"/>
</dbReference>
<sequence length="1186" mass="126335">MGLFCSHCGAPVTGSGKFCAECGERLSSPTCTACGAPVGTGRFCAECGASLIAPDAHGEAGASPAPAPTAVAERRVTTVLFADLVGFTELSESRDSEDVRELLSRYFAGARTAVERYGGTIEKFIGDAVMAVWGVPTSHGDDAERAVRAGLDLVEMIEALGEETGVSALRIRVGLVTGEVAVTLGAVGEGMVAGDAVNTASRVQSVAHPGQVWVDDTTRSLTAAAIDYTDAGEHELKGKSRPVRLFAVHAVIGSLGGAARMDGLAAACVGRDRELRLLKELFHSAEEARLPSLVLAEGEAGVGKSRLAWEFFKYVDGLSRDVAWHQGRCLPYGDGVTFSALANAIRPRIGLVDADAGHIVAERLDASLADLIPDEQERSWLRPRLAVLLGVEGGTDGDYQRGDLFVAWTTFLERVGDGEPVVLVIDDAQHADEGLLDFFDHLLSTARFGIFVLALTRPGLVEARPRLATMARTSVLHLEPLAEGQMADLLDSLVEELPDEVRVTLVERAAGIPLFAVETVRALIDQDLVLPRGGRYVLAESAGEKLASMGAPATLQALVTARLDGLSVPERRLVSAASVLGQTFNRAGILSLEIDTVDLDDVLRSLVHKQILAVETERFSGERGSYRFVQSVVCQVAYDTLSRRDRKARHLMVADHLLSDPDRADENAPVIAQHLLDAIGASAPGDTDGSELTERAATLLDRAADRARGLGSPLEALNYLESAIDLTGDSTRRARLHVAAAAAASERDDLEAMRSHAGAALEFYDDCGDTAAAVGAVRWLARADGLAGDPARAYERAGPYWDQLVGNPQAQTGELCELGRNLGTFHLFDGHFTEALPYLDKANAIAESLGDPRHLARTVMTLCSYYRSSGAGRVAEALAWEAVRLARAVDDPGSLAVALGGIAMGQLYEDARQALETFNEVVTVAARSGNVGTIQNSVSNRCSLLFLAGRWDEFDRTLPEPAATRPGDYAMQRSQSLWLTLPRGRASSPAPLPDRHSEIAQDRYWFAHLRMIELQLAGRLTESVAAGQEAVAVAFETLGVLEDFALIWPPAVEIAVEAGELDVARQLLEPVAGLPPGLQRPLLSALLKRLRGLVAVAGGGDLESAEADLRAAIAGFEQCGAPPLRARTQEVLARLLHSVGRTDEVGEPLAAARATYRALGAAGWLAATTDLPLAERESDPLESRHR</sequence>
<organism evidence="4 5">
    <name type="scientific">Leekyejoonella antrihumi</name>
    <dbReference type="NCBI Taxonomy" id="1660198"/>
    <lineage>
        <taxon>Bacteria</taxon>
        <taxon>Bacillati</taxon>
        <taxon>Actinomycetota</taxon>
        <taxon>Actinomycetes</taxon>
        <taxon>Micrococcales</taxon>
        <taxon>Dermacoccaceae</taxon>
        <taxon>Leekyejoonella</taxon>
    </lineage>
</organism>
<keyword evidence="5" id="KW-1185">Reference proteome</keyword>
<reference evidence="4 5" key="1">
    <citation type="submission" date="2019-05" db="EMBL/GenBank/DDBJ databases">
        <authorList>
            <person name="Lee S.D."/>
        </authorList>
    </citation>
    <scope>NUCLEOTIDE SEQUENCE [LARGE SCALE GENOMIC DNA]</scope>
    <source>
        <strain evidence="4 5">C5-26</strain>
    </source>
</reference>
<keyword evidence="1" id="KW-0547">Nucleotide-binding</keyword>
<dbReference type="Proteomes" id="UP000320244">
    <property type="component" value="Unassembled WGS sequence"/>
</dbReference>
<dbReference type="SMART" id="SM00044">
    <property type="entry name" value="CYCc"/>
    <property type="match status" value="1"/>
</dbReference>
<dbReference type="Gene3D" id="1.25.40.10">
    <property type="entry name" value="Tetratricopeptide repeat domain"/>
    <property type="match status" value="1"/>
</dbReference>
<evidence type="ECO:0000313" key="5">
    <source>
        <dbReference type="Proteomes" id="UP000320244"/>
    </source>
</evidence>
<reference evidence="4 5" key="2">
    <citation type="submission" date="2019-08" db="EMBL/GenBank/DDBJ databases">
        <title>Jejuicoccus antrihumi gen. nov., sp. nov., a new member of the family Dermacoccaceae isolated from a cave.</title>
        <authorList>
            <person name="Schumann P."/>
            <person name="Kim I.S."/>
        </authorList>
    </citation>
    <scope>NUCLEOTIDE SEQUENCE [LARGE SCALE GENOMIC DNA]</scope>
    <source>
        <strain evidence="4 5">C5-26</strain>
    </source>
</reference>
<evidence type="ECO:0000313" key="4">
    <source>
        <dbReference type="EMBL" id="TWP33015.1"/>
    </source>
</evidence>
<dbReference type="Pfam" id="PF12773">
    <property type="entry name" value="DZR"/>
    <property type="match status" value="1"/>
</dbReference>
<dbReference type="GO" id="GO:0035556">
    <property type="term" value="P:intracellular signal transduction"/>
    <property type="evidence" value="ECO:0007669"/>
    <property type="project" value="InterPro"/>
</dbReference>
<comment type="caution">
    <text evidence="4">The sequence shown here is derived from an EMBL/GenBank/DDBJ whole genome shotgun (WGS) entry which is preliminary data.</text>
</comment>
<dbReference type="InterPro" id="IPR025874">
    <property type="entry name" value="DZR"/>
</dbReference>
<dbReference type="PROSITE" id="PS50125">
    <property type="entry name" value="GUANYLATE_CYCLASE_2"/>
    <property type="match status" value="1"/>
</dbReference>